<protein>
    <submittedName>
        <fullName evidence="2">General secretion pathway protein</fullName>
    </submittedName>
</protein>
<feature type="transmembrane region" description="Helical" evidence="1">
    <location>
        <begin position="126"/>
        <end position="150"/>
    </location>
</feature>
<keyword evidence="1" id="KW-0472">Membrane</keyword>
<dbReference type="PANTHER" id="PTHR30012:SF0">
    <property type="entry name" value="TYPE II SECRETION SYSTEM PROTEIN F-RELATED"/>
    <property type="match status" value="1"/>
</dbReference>
<dbReference type="InterPro" id="IPR003004">
    <property type="entry name" value="GspF/PilC"/>
</dbReference>
<dbReference type="OrthoDB" id="8630857at2"/>
<keyword evidence="1" id="KW-1133">Transmembrane helix</keyword>
<evidence type="ECO:0000313" key="3">
    <source>
        <dbReference type="Proteomes" id="UP000325161"/>
    </source>
</evidence>
<organism evidence="2 3">
    <name type="scientific">Pigmentiphaga aceris</name>
    <dbReference type="NCBI Taxonomy" id="1940612"/>
    <lineage>
        <taxon>Bacteria</taxon>
        <taxon>Pseudomonadati</taxon>
        <taxon>Pseudomonadota</taxon>
        <taxon>Betaproteobacteria</taxon>
        <taxon>Burkholderiales</taxon>
        <taxon>Alcaligenaceae</taxon>
        <taxon>Pigmentiphaga</taxon>
    </lineage>
</organism>
<feature type="transmembrane region" description="Helical" evidence="1">
    <location>
        <begin position="330"/>
        <end position="353"/>
    </location>
</feature>
<feature type="transmembrane region" description="Helical" evidence="1">
    <location>
        <begin position="182"/>
        <end position="202"/>
    </location>
</feature>
<reference evidence="2 3" key="1">
    <citation type="submission" date="2019-08" db="EMBL/GenBank/DDBJ databases">
        <title>Amphibian skin-associated Pigmentiphaga: genome sequence and occurrence across geography and hosts.</title>
        <authorList>
            <person name="Bletz M.C."/>
            <person name="Bunk B."/>
            <person name="Sproeer C."/>
            <person name="Biwer P."/>
            <person name="Reiter S."/>
            <person name="Rabemananjara F.C.E."/>
            <person name="Schulz S."/>
            <person name="Overmann J."/>
            <person name="Vences M."/>
        </authorList>
    </citation>
    <scope>NUCLEOTIDE SEQUENCE [LARGE SCALE GENOMIC DNA]</scope>
    <source>
        <strain evidence="2 3">Mada1488</strain>
    </source>
</reference>
<gene>
    <name evidence="2" type="ORF">FXN63_19160</name>
</gene>
<evidence type="ECO:0000256" key="1">
    <source>
        <dbReference type="SAM" id="Phobius"/>
    </source>
</evidence>
<evidence type="ECO:0000313" key="2">
    <source>
        <dbReference type="EMBL" id="QEI07722.1"/>
    </source>
</evidence>
<keyword evidence="3" id="KW-1185">Reference proteome</keyword>
<sequence length="369" mass="40997">MSMGPWSTSLSLRMAAWRFRPDRADYYEYLADLMAQTGGRKTLRDLFADDAVRHGASTARGQLTAHWLTRYQESGGDLGATFENTLPDEDVLLIRVGQRAGAGAFEQALYDLAKLTRLVDEARRSFVATTAVGLLAVLIALVAIAAVPMFTVPKLKQTFTLPAEYLYPLTRRLYAIADAIDAYALSVGVVLIAIGYLGIWSLRSLVGPLRQRLDQWAIWRLYRDLQGVRFLSSLATLLRRRGNVSTQLREALALQGAGAGPWLRWHVDAMLARVDAGQVGASTFDTGIVDPETFFYLRDMIDTRGLDDGLQRASDRIERRTLGRVARRAAVLRWVLLLGAMCLLMGLALWHVAVIQEMKSALTSFYAGR</sequence>
<dbReference type="AlphaFoldDB" id="A0A5C0AZ39"/>
<dbReference type="Proteomes" id="UP000325161">
    <property type="component" value="Chromosome"/>
</dbReference>
<keyword evidence="1" id="KW-0812">Transmembrane</keyword>
<dbReference type="KEGG" id="pacr:FXN63_19160"/>
<dbReference type="EMBL" id="CP043046">
    <property type="protein sequence ID" value="QEI07722.1"/>
    <property type="molecule type" value="Genomic_DNA"/>
</dbReference>
<accession>A0A5C0AZ39</accession>
<proteinExistence type="predicted"/>
<dbReference type="RefSeq" id="WP_148816769.1">
    <property type="nucleotide sequence ID" value="NZ_CP043046.1"/>
</dbReference>
<name>A0A5C0AZ39_9BURK</name>
<dbReference type="PANTHER" id="PTHR30012">
    <property type="entry name" value="GENERAL SECRETION PATHWAY PROTEIN"/>
    <property type="match status" value="1"/>
</dbReference>